<name>A0A9X9MEC8_GULGU</name>
<proteinExistence type="predicted"/>
<dbReference type="AlphaFoldDB" id="A0A9X9MEC8"/>
<dbReference type="EMBL" id="CYRY02047325">
    <property type="protein sequence ID" value="VCX43313.1"/>
    <property type="molecule type" value="Genomic_DNA"/>
</dbReference>
<feature type="compositionally biased region" description="Basic residues" evidence="1">
    <location>
        <begin position="55"/>
        <end position="64"/>
    </location>
</feature>
<accession>A0A9X9MEC8</accession>
<sequence>MASPLAARLSQTAIPGHARVTSGRGARGTPSNPPAPPLSTGPTCSQTEKRELPRGRHRPGNPPS</sequence>
<evidence type="ECO:0000313" key="2">
    <source>
        <dbReference type="EMBL" id="VCX43313.1"/>
    </source>
</evidence>
<feature type="non-terminal residue" evidence="2">
    <location>
        <position position="64"/>
    </location>
</feature>
<feature type="region of interest" description="Disordered" evidence="1">
    <location>
        <begin position="1"/>
        <end position="64"/>
    </location>
</feature>
<evidence type="ECO:0000256" key="1">
    <source>
        <dbReference type="SAM" id="MobiDB-lite"/>
    </source>
</evidence>
<gene>
    <name evidence="2" type="ORF">BN2614_LOCUS8</name>
</gene>
<organism evidence="2 3">
    <name type="scientific">Gulo gulo</name>
    <name type="common">Wolverine</name>
    <name type="synonym">Gluton</name>
    <dbReference type="NCBI Taxonomy" id="48420"/>
    <lineage>
        <taxon>Eukaryota</taxon>
        <taxon>Metazoa</taxon>
        <taxon>Chordata</taxon>
        <taxon>Craniata</taxon>
        <taxon>Vertebrata</taxon>
        <taxon>Euteleostomi</taxon>
        <taxon>Mammalia</taxon>
        <taxon>Eutheria</taxon>
        <taxon>Laurasiatheria</taxon>
        <taxon>Carnivora</taxon>
        <taxon>Caniformia</taxon>
        <taxon>Musteloidea</taxon>
        <taxon>Mustelidae</taxon>
        <taxon>Guloninae</taxon>
        <taxon>Gulo</taxon>
    </lineage>
</organism>
<comment type="caution">
    <text evidence="2">The sequence shown here is derived from an EMBL/GenBank/DDBJ whole genome shotgun (WGS) entry which is preliminary data.</text>
</comment>
<dbReference type="Proteomes" id="UP000269945">
    <property type="component" value="Unassembled WGS sequence"/>
</dbReference>
<keyword evidence="3" id="KW-1185">Reference proteome</keyword>
<evidence type="ECO:0000313" key="3">
    <source>
        <dbReference type="Proteomes" id="UP000269945"/>
    </source>
</evidence>
<protein>
    <submittedName>
        <fullName evidence="2">Uncharacterized protein</fullName>
    </submittedName>
</protein>
<reference evidence="2 3" key="1">
    <citation type="submission" date="2018-10" db="EMBL/GenBank/DDBJ databases">
        <authorList>
            <person name="Ekblom R."/>
            <person name="Jareborg N."/>
        </authorList>
    </citation>
    <scope>NUCLEOTIDE SEQUENCE [LARGE SCALE GENOMIC DNA]</scope>
    <source>
        <tissue evidence="2">Muscle</tissue>
    </source>
</reference>